<comment type="function">
    <text evidence="4 5">Removes the 2'-phosphate from RNA via an intermediate in which the phosphate is ADP-ribosylated by NAD followed by a presumed transesterification to release the RNA and generate ADP-ribose 1''-2''-cyclic phosphate (APPR&gt;P). May function as an ADP-ribosylase.</text>
</comment>
<dbReference type="SUPFAM" id="SSF56399">
    <property type="entry name" value="ADP-ribosylation"/>
    <property type="match status" value="1"/>
</dbReference>
<comment type="similarity">
    <text evidence="1 5">Belongs to the KptA/TPT1 family.</text>
</comment>
<evidence type="ECO:0000313" key="6">
    <source>
        <dbReference type="EMBL" id="MDT0260034.1"/>
    </source>
</evidence>
<keyword evidence="7" id="KW-1185">Reference proteome</keyword>
<evidence type="ECO:0000256" key="5">
    <source>
        <dbReference type="HAMAP-Rule" id="MF_00299"/>
    </source>
</evidence>
<dbReference type="PANTHER" id="PTHR12684:SF2">
    <property type="entry name" value="TRNA 2'-PHOSPHOTRANSFERASE 1"/>
    <property type="match status" value="1"/>
</dbReference>
<dbReference type="EMBL" id="JAVREH010000001">
    <property type="protein sequence ID" value="MDT0260034.1"/>
    <property type="molecule type" value="Genomic_DNA"/>
</dbReference>
<keyword evidence="3 5" id="KW-0520">NAD</keyword>
<dbReference type="RefSeq" id="WP_311421190.1">
    <property type="nucleotide sequence ID" value="NZ_JAVREH010000001.1"/>
</dbReference>
<evidence type="ECO:0000256" key="3">
    <source>
        <dbReference type="ARBA" id="ARBA00023027"/>
    </source>
</evidence>
<sequence length="188" mass="20585">MADRDRMVRASRRLSLVLRHRPDSVGLELDEHGWVAVDDLLTRLAAHGLRLDRAELERIVATSDKQRFAFDQTGERIRANQGHSVVVDLGLRPSAPPPLLFHGTVARFLPAIAREGLNPGSRQHVHLSADVATAERVGRRRGLPVVLGVDSGTMSADAAEFFLSVNGVWLTGHVPARYLTLDGRPLSA</sequence>
<reference evidence="7" key="1">
    <citation type="submission" date="2023-07" db="EMBL/GenBank/DDBJ databases">
        <title>30 novel species of actinomycetes from the DSMZ collection.</title>
        <authorList>
            <person name="Nouioui I."/>
        </authorList>
    </citation>
    <scope>NUCLEOTIDE SEQUENCE [LARGE SCALE GENOMIC DNA]</scope>
    <source>
        <strain evidence="7">DSM 44399</strain>
    </source>
</reference>
<dbReference type="Pfam" id="PF01885">
    <property type="entry name" value="PTS_2-RNA"/>
    <property type="match status" value="1"/>
</dbReference>
<dbReference type="InterPro" id="IPR042081">
    <property type="entry name" value="RNA_2'-PTrans_C"/>
</dbReference>
<organism evidence="6 7">
    <name type="scientific">Jatrophihabitans lederbergiae</name>
    <dbReference type="NCBI Taxonomy" id="3075547"/>
    <lineage>
        <taxon>Bacteria</taxon>
        <taxon>Bacillati</taxon>
        <taxon>Actinomycetota</taxon>
        <taxon>Actinomycetes</taxon>
        <taxon>Jatrophihabitantales</taxon>
        <taxon>Jatrophihabitantaceae</taxon>
        <taxon>Jatrophihabitans</taxon>
    </lineage>
</organism>
<proteinExistence type="inferred from homology"/>
<dbReference type="Gene3D" id="3.20.170.30">
    <property type="match status" value="1"/>
</dbReference>
<keyword evidence="2 5" id="KW-0808">Transferase</keyword>
<accession>A0ABU2J614</accession>
<dbReference type="EC" id="2.7.1.-" evidence="5"/>
<dbReference type="InterPro" id="IPR042080">
    <property type="entry name" value="RNA_2'-PTrans_N"/>
</dbReference>
<name>A0ABU2J614_9ACTN</name>
<evidence type="ECO:0000256" key="4">
    <source>
        <dbReference type="ARBA" id="ARBA00025212"/>
    </source>
</evidence>
<evidence type="ECO:0000313" key="7">
    <source>
        <dbReference type="Proteomes" id="UP001183176"/>
    </source>
</evidence>
<gene>
    <name evidence="5" type="primary">kptA</name>
    <name evidence="6" type="ORF">RM423_01350</name>
</gene>
<evidence type="ECO:0000256" key="2">
    <source>
        <dbReference type="ARBA" id="ARBA00022679"/>
    </source>
</evidence>
<comment type="caution">
    <text evidence="6">The sequence shown here is derived from an EMBL/GenBank/DDBJ whole genome shotgun (WGS) entry which is preliminary data.</text>
</comment>
<dbReference type="InterPro" id="IPR022928">
    <property type="entry name" value="RNA_2'-PTrans_KptA"/>
</dbReference>
<dbReference type="NCBIfam" id="NF002014">
    <property type="entry name" value="PRK00819.1-4"/>
    <property type="match status" value="1"/>
</dbReference>
<dbReference type="Proteomes" id="UP001183176">
    <property type="component" value="Unassembled WGS sequence"/>
</dbReference>
<dbReference type="InterPro" id="IPR002745">
    <property type="entry name" value="Ptrans_KptA/Tpt1"/>
</dbReference>
<dbReference type="PANTHER" id="PTHR12684">
    <property type="entry name" value="PUTATIVE PHOSPHOTRANSFERASE"/>
    <property type="match status" value="1"/>
</dbReference>
<evidence type="ECO:0000256" key="1">
    <source>
        <dbReference type="ARBA" id="ARBA00009836"/>
    </source>
</evidence>
<dbReference type="Gene3D" id="1.10.10.970">
    <property type="entry name" value="RNA 2'-phosphotransferase, Tpt1/KptA family, N-terminal domain"/>
    <property type="match status" value="1"/>
</dbReference>
<dbReference type="GO" id="GO:0016740">
    <property type="term" value="F:transferase activity"/>
    <property type="evidence" value="ECO:0007669"/>
    <property type="project" value="UniProtKB-KW"/>
</dbReference>
<dbReference type="HAMAP" id="MF_00299">
    <property type="entry name" value="KptA"/>
    <property type="match status" value="1"/>
</dbReference>
<protein>
    <recommendedName>
        <fullName evidence="5">Probable RNA 2'-phosphotransferase</fullName>
        <ecNumber evidence="5">2.7.1.-</ecNumber>
    </recommendedName>
</protein>